<feature type="compositionally biased region" description="Polar residues" evidence="1">
    <location>
        <begin position="70"/>
        <end position="90"/>
    </location>
</feature>
<feature type="compositionally biased region" description="Basic and acidic residues" evidence="1">
    <location>
        <begin position="93"/>
        <end position="114"/>
    </location>
</feature>
<dbReference type="Proteomes" id="UP000822476">
    <property type="component" value="Unassembled WGS sequence"/>
</dbReference>
<reference evidence="2" key="1">
    <citation type="submission" date="2019-07" db="EMBL/GenBank/DDBJ databases">
        <title>Annotation for the trematode Paragonimus miyazaki's.</title>
        <authorList>
            <person name="Choi Y.-J."/>
        </authorList>
    </citation>
    <scope>NUCLEOTIDE SEQUENCE</scope>
    <source>
        <strain evidence="2">Japan</strain>
    </source>
</reference>
<evidence type="ECO:0000313" key="2">
    <source>
        <dbReference type="EMBL" id="KAF7257969.1"/>
    </source>
</evidence>
<organism evidence="2 3">
    <name type="scientific">Paragonimus skrjabini miyazakii</name>
    <dbReference type="NCBI Taxonomy" id="59628"/>
    <lineage>
        <taxon>Eukaryota</taxon>
        <taxon>Metazoa</taxon>
        <taxon>Spiralia</taxon>
        <taxon>Lophotrochozoa</taxon>
        <taxon>Platyhelminthes</taxon>
        <taxon>Trematoda</taxon>
        <taxon>Digenea</taxon>
        <taxon>Plagiorchiida</taxon>
        <taxon>Troglotremata</taxon>
        <taxon>Troglotrematidae</taxon>
        <taxon>Paragonimus</taxon>
    </lineage>
</organism>
<gene>
    <name evidence="2" type="ORF">EG68_03679</name>
</gene>
<dbReference type="AlphaFoldDB" id="A0A8S9YSK8"/>
<feature type="region of interest" description="Disordered" evidence="1">
    <location>
        <begin position="448"/>
        <end position="472"/>
    </location>
</feature>
<feature type="region of interest" description="Disordered" evidence="1">
    <location>
        <begin position="296"/>
        <end position="340"/>
    </location>
</feature>
<feature type="region of interest" description="Disordered" evidence="1">
    <location>
        <begin position="61"/>
        <end position="278"/>
    </location>
</feature>
<feature type="compositionally biased region" description="Polar residues" evidence="1">
    <location>
        <begin position="328"/>
        <end position="340"/>
    </location>
</feature>
<feature type="compositionally biased region" description="Polar residues" evidence="1">
    <location>
        <begin position="144"/>
        <end position="161"/>
    </location>
</feature>
<feature type="compositionally biased region" description="Basic and acidic residues" evidence="1">
    <location>
        <begin position="256"/>
        <end position="278"/>
    </location>
</feature>
<evidence type="ECO:0000313" key="3">
    <source>
        <dbReference type="Proteomes" id="UP000822476"/>
    </source>
</evidence>
<feature type="compositionally biased region" description="Basic and acidic residues" evidence="1">
    <location>
        <begin position="177"/>
        <end position="193"/>
    </location>
</feature>
<dbReference type="OrthoDB" id="6261726at2759"/>
<evidence type="ECO:0000256" key="1">
    <source>
        <dbReference type="SAM" id="MobiDB-lite"/>
    </source>
</evidence>
<feature type="compositionally biased region" description="Polar residues" evidence="1">
    <location>
        <begin position="457"/>
        <end position="472"/>
    </location>
</feature>
<feature type="region of interest" description="Disordered" evidence="1">
    <location>
        <begin position="407"/>
        <end position="428"/>
    </location>
</feature>
<protein>
    <submittedName>
        <fullName evidence="2">Uncharacterized protein</fullName>
    </submittedName>
</protein>
<accession>A0A8S9YSK8</accession>
<sequence length="641" mass="70343">VTKLSVNPKVPNITLKTEVTRWPNTSNSKLDIEMKVKKMVYVMTFLLIWLLAGTDARPSVSKAEEEQAADVTSNVETNNEPESAEQSQPAQEDAERPEGVEGETGEKDVSKEIEPEATIQVTEQPSGILASKDSNVSDEKTMESETPMSYQSANEIEQVTTAPEKAEPEQSVDDDKDTEKVDESQVLLDKQEAVTELPKISEPYQATEEYPTNPPVPEELTEPSALQKTESLEEQLQREKLNKNKVLSNAAQEAKPTSERRMAEEESQTRETVGKERPSILQDSVDLKDSSGAVKHVGAQNSNVEKTGPIENTKAGNSEEELPANVESIPNTNTASTASKQNMTVVDTVSGQAVKTVVKSNTTRVITPIVHETNATGEISAPTKGVHPVVKTINSTDKVKENVKTIPPAPEHKIPVGHDSPVQSNPNSSMHQMDSVINNLLSTTDIPQKSHAAEPATSVSNQSSPEESTDAQSIGMKTFAFDLPMFNETIHKELLMNETEWARELAAAAHPDEENTIHDPCTFIAENIHNVVGLNVTKEQVHNTLPTFKFLLDAATEKLDTIKDTLLACIEATNNHRVSENPGCVQIRSLVEKTCQESDLCRGQENDIMSRAMRRIREVIDTDQLADALLMIRACAGQTYE</sequence>
<keyword evidence="3" id="KW-1185">Reference proteome</keyword>
<proteinExistence type="predicted"/>
<dbReference type="EMBL" id="JTDE01002033">
    <property type="protein sequence ID" value="KAF7257969.1"/>
    <property type="molecule type" value="Genomic_DNA"/>
</dbReference>
<feature type="non-terminal residue" evidence="2">
    <location>
        <position position="1"/>
    </location>
</feature>
<comment type="caution">
    <text evidence="2">The sequence shown here is derived from an EMBL/GenBank/DDBJ whole genome shotgun (WGS) entry which is preliminary data.</text>
</comment>
<name>A0A8S9YSK8_9TREM</name>